<dbReference type="SUPFAM" id="SSF57567">
    <property type="entry name" value="Serine protease inhibitors"/>
    <property type="match status" value="2"/>
</dbReference>
<dbReference type="SMART" id="SM00832">
    <property type="entry name" value="C8"/>
    <property type="match status" value="3"/>
</dbReference>
<dbReference type="InterPro" id="IPR036084">
    <property type="entry name" value="Ser_inhib-like_sf"/>
</dbReference>
<dbReference type="CDD" id="cd22593">
    <property type="entry name" value="Kunitz_conkunitzin"/>
    <property type="match status" value="1"/>
</dbReference>
<organism evidence="6">
    <name type="scientific">Capitella teleta</name>
    <name type="common">Polychaete worm</name>
    <dbReference type="NCBI Taxonomy" id="283909"/>
    <lineage>
        <taxon>Eukaryota</taxon>
        <taxon>Metazoa</taxon>
        <taxon>Spiralia</taxon>
        <taxon>Lophotrochozoa</taxon>
        <taxon>Annelida</taxon>
        <taxon>Polychaeta</taxon>
        <taxon>Sedentaria</taxon>
        <taxon>Scolecida</taxon>
        <taxon>Capitellidae</taxon>
        <taxon>Capitella</taxon>
    </lineage>
</organism>
<keyword evidence="3" id="KW-0732">Signal</keyword>
<dbReference type="Pfam" id="PF01826">
    <property type="entry name" value="TIL"/>
    <property type="match status" value="2"/>
</dbReference>
<dbReference type="Gene3D" id="2.10.25.10">
    <property type="entry name" value="Laminin"/>
    <property type="match status" value="2"/>
</dbReference>
<dbReference type="InterPro" id="IPR025615">
    <property type="entry name" value="TILa_dom"/>
</dbReference>
<dbReference type="GO" id="GO:0004867">
    <property type="term" value="F:serine-type endopeptidase inhibitor activity"/>
    <property type="evidence" value="ECO:0007669"/>
    <property type="project" value="InterPro"/>
</dbReference>
<dbReference type="InterPro" id="IPR002223">
    <property type="entry name" value="Kunitz_BPTI"/>
</dbReference>
<evidence type="ECO:0000256" key="3">
    <source>
        <dbReference type="SAM" id="SignalP"/>
    </source>
</evidence>
<dbReference type="GO" id="GO:0005615">
    <property type="term" value="C:extracellular space"/>
    <property type="evidence" value="ECO:0007669"/>
    <property type="project" value="TreeGrafter"/>
</dbReference>
<dbReference type="SMART" id="SM00216">
    <property type="entry name" value="VWD"/>
    <property type="match status" value="3"/>
</dbReference>
<gene>
    <name evidence="6" type="ORF">CAPTEDRAFT_227119</name>
</gene>
<evidence type="ECO:0000313" key="8">
    <source>
        <dbReference type="Proteomes" id="UP000014760"/>
    </source>
</evidence>
<dbReference type="InterPro" id="IPR036880">
    <property type="entry name" value="Kunitz_BPTI_sf"/>
</dbReference>
<evidence type="ECO:0000256" key="2">
    <source>
        <dbReference type="ARBA" id="ARBA00023180"/>
    </source>
</evidence>
<keyword evidence="2" id="KW-0325">Glycoprotein</keyword>
<keyword evidence="1" id="KW-1015">Disulfide bond</keyword>
<dbReference type="PROSITE" id="PS50279">
    <property type="entry name" value="BPTI_KUNITZ_2"/>
    <property type="match status" value="2"/>
</dbReference>
<evidence type="ECO:0000259" key="4">
    <source>
        <dbReference type="PROSITE" id="PS50279"/>
    </source>
</evidence>
<sequence>MMPLALWLAFIASFFVRTNAERMGAWSMNSKYGNPFKDTSENNMDGTPFNLQMFEKFPSTNYKTTRFSGADDSYVEIDNSVANISPKVFGLVAYVKPDTGTFEREGPILSFLDENDDTVAVVQQQAGGLLQVFVFNKFGEELAFISTPLNTGKWSRIALSGAPLNETMFLYVDGVARGPFLYNPEAKANSDVISPATKIQIGRASKYLTEGKDEPVKVVSTFRGHITCVFLFNHVIAKYTEEGVKSLHDSCMVPPATCSAHGDPHFEQFDGNTLEYQGSCQYTLVRDGCHKGLPSSDSTFEVIIDTWRKDEKVHASYVKSVLVKLNGTEILLGQENVVSVNGVGVLALPVKLHGGDVWAKKLGKKVWVKTNKGIEVSWNGNKNVKVTVDFHYINKTCGICGVFNNDPTDDLIAGPSSQCLANGTATIAGNLADSTEDFVETWLYAIDEDDPFCVEACGDKIVPPSCPVNTVDKAKDYCMPLKEEDGRFAECIEQIVAAGDSYHMEFYLACYYDYCLTNETAGLICEHAEMLAAKCYSKYGISQGTWRDASFCPMACPVGSVYSSCVKMCDQASCLDSPDVVCSVDDLVECEEGCECTEGYVLEDGECIEEENCGCPYNGQILPVGTMVVGNNCTSYCACLSPGAEALNCSDYACPDSSICGVVDGVVACTCEEGHTWHDGACRAPLVCRLTGDPHVYQFDGPSLKSMGSCSYVAARDNCAEGIPVEGKAPNYEVIVKNWKRGKETKVTWVKEVSLKADKHTITLGQGGSVTVDDKLIDTLPYTVSDNLYVHERPNYIYIETLYGVQVMWDRVQSVRVTVDVEYMGEMCGLCGNYNGDDTDDMVVGPNDNLCPMNLPTDLNLGDLIDDPAKWTTTWLYEVGTDADCILTCTNQTLIPDCTEADKVEAEAACSPLIDPKGALKECINNLPEGTTAPFLESCVFDLCTEDDDTNLLCSHASELANDCEVLYNMSVNWRSAEFCPCPATCEYPDGTQDPACDEEASNNCAGGCECDEGFTVHNGACLPESFCTCKHEESGTELLPGRTEMLENCTALCTCTGPGRAPECTENPCTGGQECVVLDGVRQCACPDGTLFVEGKCIGPKTCHCSGDPHCHSFDDRKHTFHGKCKYTLARDACLTGVPNGEPNFEVVINNRRSRPGKSAAQVDEVTVLFPKQNIEILLQQEGVVSLKTEIITLPKDITPEIRVYDQPNYVYVEATSLGLTVQWDRIYSVRVTVDPKMAFKTCGLCGIMDGDPADDLVIGPSSVCLPKEAKVQSGDMTEDEALFGNSWLHALDDADEGCSDDCDLPPEVPTECECEAMGAADICAPIKDKEGPLAACLEFLSEESIEEYYSSCVFDTCIMNATDTKFVCIQASNLVATCLADHEIDDIAWRSYDFCPPGCPENAEYRSCGSTCVPTCQDINGKECEKMSAATLNACKEGCFCKEGFISRGSDCVPASDCTEPKYPCNNQVNPETNEAYNASIRCWTCNNEKSMAACYDAGAMKTCPGNDQAICQRDTRYDKNGDPSKVDMFCTIKSACPEGSLGKVVEDDVGDQTICHYGDVVPNKISEPVFECNAENYVAACELHSDVGSGNDSVTRYYFNGNKCQCQEFTFTGVGGNANNFASIAQCEAACATFSPPADCLEEEAAPGPCPDFEEKFYFSVEENKCKKFQYGGCEGSANRFDTKIDCRMACKGLSINIK</sequence>
<reference evidence="6 8" key="2">
    <citation type="journal article" date="2013" name="Nature">
        <title>Insights into bilaterian evolution from three spiralian genomes.</title>
        <authorList>
            <person name="Simakov O."/>
            <person name="Marletaz F."/>
            <person name="Cho S.J."/>
            <person name="Edsinger-Gonzales E."/>
            <person name="Havlak P."/>
            <person name="Hellsten U."/>
            <person name="Kuo D.H."/>
            <person name="Larsson T."/>
            <person name="Lv J."/>
            <person name="Arendt D."/>
            <person name="Savage R."/>
            <person name="Osoegawa K."/>
            <person name="de Jong P."/>
            <person name="Grimwood J."/>
            <person name="Chapman J.A."/>
            <person name="Shapiro H."/>
            <person name="Aerts A."/>
            <person name="Otillar R.P."/>
            <person name="Terry A.Y."/>
            <person name="Boore J.L."/>
            <person name="Grigoriev I.V."/>
            <person name="Lindberg D.R."/>
            <person name="Seaver E.C."/>
            <person name="Weisblat D.A."/>
            <person name="Putnam N.H."/>
            <person name="Rokhsar D.S."/>
        </authorList>
    </citation>
    <scope>NUCLEOTIDE SEQUENCE</scope>
    <source>
        <strain evidence="6 8">I ESC-2004</strain>
    </source>
</reference>
<dbReference type="Pfam" id="PF12714">
    <property type="entry name" value="TILa"/>
    <property type="match status" value="1"/>
</dbReference>
<feature type="signal peptide" evidence="3">
    <location>
        <begin position="1"/>
        <end position="20"/>
    </location>
</feature>
<dbReference type="EnsemblMetazoa" id="CapteT227119">
    <property type="protein sequence ID" value="CapteP227119"/>
    <property type="gene ID" value="CapteG227119"/>
</dbReference>
<feature type="domain" description="BPTI/Kunitz inhibitor" evidence="4">
    <location>
        <begin position="1584"/>
        <end position="1634"/>
    </location>
</feature>
<evidence type="ECO:0000313" key="6">
    <source>
        <dbReference type="EMBL" id="ELT97988.1"/>
    </source>
</evidence>
<dbReference type="EMBL" id="AMQN01010662">
    <property type="status" value="NOT_ANNOTATED_CDS"/>
    <property type="molecule type" value="Genomic_DNA"/>
</dbReference>
<feature type="domain" description="VWFD" evidence="5">
    <location>
        <begin position="256"/>
        <end position="454"/>
    </location>
</feature>
<feature type="domain" description="VWFD" evidence="5">
    <location>
        <begin position="1102"/>
        <end position="1301"/>
    </location>
</feature>
<reference evidence="8" key="1">
    <citation type="submission" date="2012-12" db="EMBL/GenBank/DDBJ databases">
        <authorList>
            <person name="Hellsten U."/>
            <person name="Grimwood J."/>
            <person name="Chapman J.A."/>
            <person name="Shapiro H."/>
            <person name="Aerts A."/>
            <person name="Otillar R.P."/>
            <person name="Terry A.Y."/>
            <person name="Boore J.L."/>
            <person name="Simakov O."/>
            <person name="Marletaz F."/>
            <person name="Cho S.-J."/>
            <person name="Edsinger-Gonzales E."/>
            <person name="Havlak P."/>
            <person name="Kuo D.-H."/>
            <person name="Larsson T."/>
            <person name="Lv J."/>
            <person name="Arendt D."/>
            <person name="Savage R."/>
            <person name="Osoegawa K."/>
            <person name="de Jong P."/>
            <person name="Lindberg D.R."/>
            <person name="Seaver E.C."/>
            <person name="Weisblat D.A."/>
            <person name="Putnam N.H."/>
            <person name="Grigoriev I.V."/>
            <person name="Rokhsar D.S."/>
        </authorList>
    </citation>
    <scope>NUCLEOTIDE SEQUENCE</scope>
    <source>
        <strain evidence="8">I ESC-2004</strain>
    </source>
</reference>
<dbReference type="OMA" id="QLCICEG"/>
<dbReference type="HOGENOM" id="CLU_240841_0_0_1"/>
<dbReference type="Pfam" id="PF00014">
    <property type="entry name" value="Kunitz_BPTI"/>
    <property type="match status" value="2"/>
</dbReference>
<dbReference type="InterPro" id="IPR050780">
    <property type="entry name" value="Mucin_vWF_Thrombospondin_sf"/>
</dbReference>
<dbReference type="PROSITE" id="PS00280">
    <property type="entry name" value="BPTI_KUNITZ_1"/>
    <property type="match status" value="1"/>
</dbReference>
<dbReference type="Gene3D" id="4.10.410.10">
    <property type="entry name" value="Pancreatic trypsin inhibitor Kunitz domain"/>
    <property type="match status" value="2"/>
</dbReference>
<feature type="domain" description="VWFD" evidence="5">
    <location>
        <begin position="686"/>
        <end position="886"/>
    </location>
</feature>
<feature type="chain" id="PRO_5008787433" evidence="3">
    <location>
        <begin position="21"/>
        <end position="1702"/>
    </location>
</feature>
<dbReference type="InterPro" id="IPR002919">
    <property type="entry name" value="TIL_dom"/>
</dbReference>
<dbReference type="SMART" id="SM00131">
    <property type="entry name" value="KU"/>
    <property type="match status" value="2"/>
</dbReference>
<dbReference type="OrthoDB" id="6059212at2759"/>
<dbReference type="InterPro" id="IPR020901">
    <property type="entry name" value="Prtase_inh_Kunz-CS"/>
</dbReference>
<reference evidence="7" key="3">
    <citation type="submission" date="2015-06" db="UniProtKB">
        <authorList>
            <consortium name="EnsemblMetazoa"/>
        </authorList>
    </citation>
    <scope>IDENTIFICATION</scope>
</reference>
<dbReference type="Pfam" id="PF08742">
    <property type="entry name" value="C8"/>
    <property type="match status" value="3"/>
</dbReference>
<dbReference type="SUPFAM" id="SSF57362">
    <property type="entry name" value="BPTI-like"/>
    <property type="match status" value="2"/>
</dbReference>
<feature type="domain" description="BPTI/Kunitz inhibitor" evidence="4">
    <location>
        <begin position="1643"/>
        <end position="1694"/>
    </location>
</feature>
<dbReference type="GO" id="GO:0031012">
    <property type="term" value="C:extracellular matrix"/>
    <property type="evidence" value="ECO:0007669"/>
    <property type="project" value="TreeGrafter"/>
</dbReference>
<dbReference type="InterPro" id="IPR014853">
    <property type="entry name" value="VWF/SSPO/ZAN-like_Cys-rich_dom"/>
</dbReference>
<evidence type="ECO:0000256" key="1">
    <source>
        <dbReference type="ARBA" id="ARBA00023157"/>
    </source>
</evidence>
<dbReference type="CDD" id="cd00109">
    <property type="entry name" value="Kunitz-type"/>
    <property type="match status" value="1"/>
</dbReference>
<evidence type="ECO:0000259" key="5">
    <source>
        <dbReference type="PROSITE" id="PS51233"/>
    </source>
</evidence>
<dbReference type="SUPFAM" id="SSF49899">
    <property type="entry name" value="Concanavalin A-like lectins/glucanases"/>
    <property type="match status" value="1"/>
</dbReference>
<accession>R7TVR6</accession>
<dbReference type="Gene3D" id="2.60.120.200">
    <property type="match status" value="1"/>
</dbReference>
<proteinExistence type="predicted"/>
<dbReference type="PANTHER" id="PTHR11339:SF373">
    <property type="entry name" value="VWFD DOMAIN-CONTAINING PROTEIN"/>
    <property type="match status" value="1"/>
</dbReference>
<dbReference type="InterPro" id="IPR001846">
    <property type="entry name" value="VWF_type-D"/>
</dbReference>
<dbReference type="Proteomes" id="UP000014760">
    <property type="component" value="Unassembled WGS sequence"/>
</dbReference>
<evidence type="ECO:0000313" key="7">
    <source>
        <dbReference type="EnsemblMetazoa" id="CapteP227119"/>
    </source>
</evidence>
<dbReference type="EMBL" id="KB308347">
    <property type="protein sequence ID" value="ELT97988.1"/>
    <property type="molecule type" value="Genomic_DNA"/>
</dbReference>
<name>R7TVR6_CAPTE</name>
<dbReference type="CDD" id="cd19941">
    <property type="entry name" value="TIL"/>
    <property type="match status" value="2"/>
</dbReference>
<keyword evidence="8" id="KW-1185">Reference proteome</keyword>
<dbReference type="STRING" id="283909.R7TVR6"/>
<protein>
    <submittedName>
        <fullName evidence="6 7">Uncharacterized protein</fullName>
    </submittedName>
</protein>
<dbReference type="Pfam" id="PF00094">
    <property type="entry name" value="VWD"/>
    <property type="match status" value="3"/>
</dbReference>
<dbReference type="PROSITE" id="PS51233">
    <property type="entry name" value="VWFD"/>
    <property type="match status" value="3"/>
</dbReference>
<dbReference type="InterPro" id="IPR013320">
    <property type="entry name" value="ConA-like_dom_sf"/>
</dbReference>
<dbReference type="PANTHER" id="PTHR11339">
    <property type="entry name" value="EXTRACELLULAR MATRIX GLYCOPROTEIN RELATED"/>
    <property type="match status" value="1"/>
</dbReference>